<sequence length="45" mass="5018">DGTGREVFSTKKGSVIHVTRFQGWNVCELAQTSEAKRLDGQEVDH</sequence>
<dbReference type="EMBL" id="BGPR01213220">
    <property type="protein sequence ID" value="GBN46588.1"/>
    <property type="molecule type" value="Genomic_DNA"/>
</dbReference>
<gene>
    <name evidence="1" type="ORF">AVEN_90658_1</name>
</gene>
<accession>A0A4Y2P3Y7</accession>
<feature type="non-terminal residue" evidence="1">
    <location>
        <position position="1"/>
    </location>
</feature>
<keyword evidence="2" id="KW-1185">Reference proteome</keyword>
<protein>
    <submittedName>
        <fullName evidence="1">Uncharacterized protein</fullName>
    </submittedName>
</protein>
<reference evidence="1 2" key="1">
    <citation type="journal article" date="2019" name="Sci. Rep.">
        <title>Orb-weaving spider Araneus ventricosus genome elucidates the spidroin gene catalogue.</title>
        <authorList>
            <person name="Kono N."/>
            <person name="Nakamura H."/>
            <person name="Ohtoshi R."/>
            <person name="Moran D.A.P."/>
            <person name="Shinohara A."/>
            <person name="Yoshida Y."/>
            <person name="Fujiwara M."/>
            <person name="Mori M."/>
            <person name="Tomita M."/>
            <person name="Arakawa K."/>
        </authorList>
    </citation>
    <scope>NUCLEOTIDE SEQUENCE [LARGE SCALE GENOMIC DNA]</scope>
</reference>
<organism evidence="1 2">
    <name type="scientific">Araneus ventricosus</name>
    <name type="common">Orbweaver spider</name>
    <name type="synonym">Epeira ventricosa</name>
    <dbReference type="NCBI Taxonomy" id="182803"/>
    <lineage>
        <taxon>Eukaryota</taxon>
        <taxon>Metazoa</taxon>
        <taxon>Ecdysozoa</taxon>
        <taxon>Arthropoda</taxon>
        <taxon>Chelicerata</taxon>
        <taxon>Arachnida</taxon>
        <taxon>Araneae</taxon>
        <taxon>Araneomorphae</taxon>
        <taxon>Entelegynae</taxon>
        <taxon>Araneoidea</taxon>
        <taxon>Araneidae</taxon>
        <taxon>Araneus</taxon>
    </lineage>
</organism>
<dbReference type="Proteomes" id="UP000499080">
    <property type="component" value="Unassembled WGS sequence"/>
</dbReference>
<proteinExistence type="predicted"/>
<evidence type="ECO:0000313" key="2">
    <source>
        <dbReference type="Proteomes" id="UP000499080"/>
    </source>
</evidence>
<evidence type="ECO:0000313" key="1">
    <source>
        <dbReference type="EMBL" id="GBN46588.1"/>
    </source>
</evidence>
<name>A0A4Y2P3Y7_ARAVE</name>
<comment type="caution">
    <text evidence="1">The sequence shown here is derived from an EMBL/GenBank/DDBJ whole genome shotgun (WGS) entry which is preliminary data.</text>
</comment>
<dbReference type="AlphaFoldDB" id="A0A4Y2P3Y7"/>